<dbReference type="InterPro" id="IPR015422">
    <property type="entry name" value="PyrdxlP-dep_Trfase_small"/>
</dbReference>
<dbReference type="Gene3D" id="3.40.640.10">
    <property type="entry name" value="Type I PLP-dependent aspartate aminotransferase-like (Major domain)"/>
    <property type="match status" value="1"/>
</dbReference>
<dbReference type="InterPro" id="IPR004839">
    <property type="entry name" value="Aminotransferase_I/II_large"/>
</dbReference>
<name>A0A7W7B6J7_9SPHN</name>
<evidence type="ECO:0000259" key="8">
    <source>
        <dbReference type="Pfam" id="PF00155"/>
    </source>
</evidence>
<feature type="domain" description="Aminotransferase class I/classII large" evidence="8">
    <location>
        <begin position="32"/>
        <end position="350"/>
    </location>
</feature>
<sequence length="359" mass="37593">MTQPFRSTLGGLSPFDHGLTLEAVRRLSGRDDVLNLAGNENAVGASPRVAEAVRAAAEEAWRYPDPACTALGAALGEQLGIAPDRISFGTGSEALLATIARAALDPGDRVVLSSPTFPIYAALAVAAGAVVVDVPRGADHNLDLDAMAEALSQPAKIVFLCNPNNPTGTPIPSADVTAIARMAGSGCLVVLDEAYHEFHALEDPHGSLCALDASDAPWFVLRTFSKAYALGGYRVGYSVARSAALTGMLDRIRPQFGVGVLSERAALAALSDRVHLESSVAEIRAAREALRADLTALGLAVAPSATNFLYIAAPKGTADHLVSHGILVRPMPDGRMRLTVCRLRDVARVVEGFRSALDQ</sequence>
<dbReference type="PANTHER" id="PTHR43643:SF3">
    <property type="entry name" value="HISTIDINOL-PHOSPHATE AMINOTRANSFERASE"/>
    <property type="match status" value="1"/>
</dbReference>
<evidence type="ECO:0000256" key="2">
    <source>
        <dbReference type="ARBA" id="ARBA00007970"/>
    </source>
</evidence>
<organism evidence="9 10">
    <name type="scientific">Sphingosinicella soli</name>
    <dbReference type="NCBI Taxonomy" id="333708"/>
    <lineage>
        <taxon>Bacteria</taxon>
        <taxon>Pseudomonadati</taxon>
        <taxon>Pseudomonadota</taxon>
        <taxon>Alphaproteobacteria</taxon>
        <taxon>Sphingomonadales</taxon>
        <taxon>Sphingosinicellaceae</taxon>
        <taxon>Sphingosinicella</taxon>
    </lineage>
</organism>
<keyword evidence="5 7" id="KW-0663">Pyridoxal phosphate</keyword>
<dbReference type="Proteomes" id="UP000566324">
    <property type="component" value="Unassembled WGS sequence"/>
</dbReference>
<dbReference type="RefSeq" id="WP_184071744.1">
    <property type="nucleotide sequence ID" value="NZ_JACHNZ010000059.1"/>
</dbReference>
<dbReference type="PANTHER" id="PTHR43643">
    <property type="entry name" value="HISTIDINOL-PHOSPHATE AMINOTRANSFERASE 2"/>
    <property type="match status" value="1"/>
</dbReference>
<evidence type="ECO:0000256" key="7">
    <source>
        <dbReference type="RuleBase" id="RU003693"/>
    </source>
</evidence>
<dbReference type="InterPro" id="IPR050106">
    <property type="entry name" value="HistidinolP_aminotransfase"/>
</dbReference>
<evidence type="ECO:0000256" key="5">
    <source>
        <dbReference type="ARBA" id="ARBA00022898"/>
    </source>
</evidence>
<dbReference type="EMBL" id="JACHNZ010000059">
    <property type="protein sequence ID" value="MBB4633812.1"/>
    <property type="molecule type" value="Genomic_DNA"/>
</dbReference>
<comment type="caution">
    <text evidence="9">The sequence shown here is derived from an EMBL/GenBank/DDBJ whole genome shotgun (WGS) entry which is preliminary data.</text>
</comment>
<gene>
    <name evidence="9" type="ORF">GGQ98_003468</name>
</gene>
<dbReference type="EC" id="2.6.1.9" evidence="9"/>
<dbReference type="GO" id="GO:0030170">
    <property type="term" value="F:pyridoxal phosphate binding"/>
    <property type="evidence" value="ECO:0007669"/>
    <property type="project" value="InterPro"/>
</dbReference>
<dbReference type="AlphaFoldDB" id="A0A7W7B6J7"/>
<protein>
    <submittedName>
        <fullName evidence="9">Histidinol-phosphate aminotransferase</fullName>
        <ecNumber evidence="9">2.6.1.9</ecNumber>
    </submittedName>
</protein>
<evidence type="ECO:0000313" key="9">
    <source>
        <dbReference type="EMBL" id="MBB4633812.1"/>
    </source>
</evidence>
<keyword evidence="4 9" id="KW-0808">Transferase</keyword>
<dbReference type="InterPro" id="IPR015421">
    <property type="entry name" value="PyrdxlP-dep_Trfase_major"/>
</dbReference>
<evidence type="ECO:0000256" key="3">
    <source>
        <dbReference type="ARBA" id="ARBA00022576"/>
    </source>
</evidence>
<accession>A0A7W7B6J7</accession>
<dbReference type="Pfam" id="PF00155">
    <property type="entry name" value="Aminotran_1_2"/>
    <property type="match status" value="1"/>
</dbReference>
<evidence type="ECO:0000256" key="6">
    <source>
        <dbReference type="ARBA" id="ARBA00029440"/>
    </source>
</evidence>
<dbReference type="InterPro" id="IPR001917">
    <property type="entry name" value="Aminotrans_II_pyridoxalP_BS"/>
</dbReference>
<dbReference type="InterPro" id="IPR015424">
    <property type="entry name" value="PyrdxlP-dep_Trfase"/>
</dbReference>
<evidence type="ECO:0000256" key="1">
    <source>
        <dbReference type="ARBA" id="ARBA00001933"/>
    </source>
</evidence>
<evidence type="ECO:0000313" key="10">
    <source>
        <dbReference type="Proteomes" id="UP000566324"/>
    </source>
</evidence>
<dbReference type="Gene3D" id="3.90.1150.10">
    <property type="entry name" value="Aspartate Aminotransferase, domain 1"/>
    <property type="match status" value="1"/>
</dbReference>
<proteinExistence type="inferred from homology"/>
<dbReference type="SUPFAM" id="SSF53383">
    <property type="entry name" value="PLP-dependent transferases"/>
    <property type="match status" value="1"/>
</dbReference>
<comment type="similarity">
    <text evidence="2">Belongs to the class-II pyridoxal-phosphate-dependent aminotransferase family. Histidinol-phosphate aminotransferase subfamily.</text>
</comment>
<comment type="pathway">
    <text evidence="6">Amino-acid biosynthesis.</text>
</comment>
<dbReference type="PROSITE" id="PS00599">
    <property type="entry name" value="AA_TRANSFER_CLASS_2"/>
    <property type="match status" value="1"/>
</dbReference>
<keyword evidence="10" id="KW-1185">Reference proteome</keyword>
<evidence type="ECO:0000256" key="4">
    <source>
        <dbReference type="ARBA" id="ARBA00022679"/>
    </source>
</evidence>
<dbReference type="GO" id="GO:0004400">
    <property type="term" value="F:histidinol-phosphate transaminase activity"/>
    <property type="evidence" value="ECO:0007669"/>
    <property type="project" value="UniProtKB-EC"/>
</dbReference>
<reference evidence="9 10" key="1">
    <citation type="submission" date="2020-08" db="EMBL/GenBank/DDBJ databases">
        <title>Genomic Encyclopedia of Type Strains, Phase IV (KMG-IV): sequencing the most valuable type-strain genomes for metagenomic binning, comparative biology and taxonomic classification.</title>
        <authorList>
            <person name="Goeker M."/>
        </authorList>
    </citation>
    <scope>NUCLEOTIDE SEQUENCE [LARGE SCALE GENOMIC DNA]</scope>
    <source>
        <strain evidence="9 10">DSM 17328</strain>
    </source>
</reference>
<keyword evidence="3 9" id="KW-0032">Aminotransferase</keyword>
<dbReference type="CDD" id="cd00609">
    <property type="entry name" value="AAT_like"/>
    <property type="match status" value="1"/>
</dbReference>
<comment type="cofactor">
    <cofactor evidence="1 7">
        <name>pyridoxal 5'-phosphate</name>
        <dbReference type="ChEBI" id="CHEBI:597326"/>
    </cofactor>
</comment>